<reference evidence="1 2" key="1">
    <citation type="journal article" date="2018" name="Science">
        <title>The opium poppy genome and morphinan production.</title>
        <authorList>
            <person name="Guo L."/>
            <person name="Winzer T."/>
            <person name="Yang X."/>
            <person name="Li Y."/>
            <person name="Ning Z."/>
            <person name="He Z."/>
            <person name="Teodor R."/>
            <person name="Lu Y."/>
            <person name="Bowser T.A."/>
            <person name="Graham I.A."/>
            <person name="Ye K."/>
        </authorList>
    </citation>
    <scope>NUCLEOTIDE SEQUENCE [LARGE SCALE GENOMIC DNA]</scope>
    <source>
        <strain evidence="2">cv. HN1</strain>
        <tissue evidence="1">Leaves</tissue>
    </source>
</reference>
<evidence type="ECO:0000313" key="2">
    <source>
        <dbReference type="Proteomes" id="UP000316621"/>
    </source>
</evidence>
<sequence>MRLEQISHNKDLRIETCVEAVDLVLPISVAVSVIQFYNIALQHVRDLYLELRKKYRDLHMRCKVCNSVDLFSEEYIS</sequence>
<organism evidence="1 2">
    <name type="scientific">Papaver somniferum</name>
    <name type="common">Opium poppy</name>
    <dbReference type="NCBI Taxonomy" id="3469"/>
    <lineage>
        <taxon>Eukaryota</taxon>
        <taxon>Viridiplantae</taxon>
        <taxon>Streptophyta</taxon>
        <taxon>Embryophyta</taxon>
        <taxon>Tracheophyta</taxon>
        <taxon>Spermatophyta</taxon>
        <taxon>Magnoliopsida</taxon>
        <taxon>Ranunculales</taxon>
        <taxon>Papaveraceae</taxon>
        <taxon>Papaveroideae</taxon>
        <taxon>Papaver</taxon>
    </lineage>
</organism>
<keyword evidence="2" id="KW-1185">Reference proteome</keyword>
<dbReference type="AlphaFoldDB" id="A0A4Y7IZN6"/>
<dbReference type="EMBL" id="CM010717">
    <property type="protein sequence ID" value="RZC53222.1"/>
    <property type="molecule type" value="Genomic_DNA"/>
</dbReference>
<proteinExistence type="predicted"/>
<accession>A0A4Y7IZN6</accession>
<protein>
    <submittedName>
        <fullName evidence="1">Uncharacterized protein</fullName>
    </submittedName>
</protein>
<name>A0A4Y7IZN6_PAPSO</name>
<evidence type="ECO:0000313" key="1">
    <source>
        <dbReference type="EMBL" id="RZC53222.1"/>
    </source>
</evidence>
<dbReference type="Proteomes" id="UP000316621">
    <property type="component" value="Chromosome 3"/>
</dbReference>
<dbReference type="Gramene" id="RZC53222">
    <property type="protein sequence ID" value="RZC53222"/>
    <property type="gene ID" value="C5167_012078"/>
</dbReference>
<gene>
    <name evidence="1" type="ORF">C5167_012078</name>
</gene>